<gene>
    <name evidence="3" type="ORF">SAMN04515666_102803</name>
</gene>
<feature type="compositionally biased region" description="Low complexity" evidence="1">
    <location>
        <begin position="77"/>
        <end position="99"/>
    </location>
</feature>
<name>A0A1H7MC23_9HYPH</name>
<evidence type="ECO:0000313" key="4">
    <source>
        <dbReference type="Proteomes" id="UP000199664"/>
    </source>
</evidence>
<reference evidence="4" key="1">
    <citation type="submission" date="2016-10" db="EMBL/GenBank/DDBJ databases">
        <authorList>
            <person name="Varghese N."/>
            <person name="Submissions S."/>
        </authorList>
    </citation>
    <scope>NUCLEOTIDE SEQUENCE [LARGE SCALE GENOMIC DNA]</scope>
    <source>
        <strain evidence="4">LMG 26383,CCUG 61248,R- 45681</strain>
    </source>
</reference>
<dbReference type="STRING" id="1036779.SAMN04515666_102803"/>
<dbReference type="AlphaFoldDB" id="A0A1H7MC23"/>
<keyword evidence="4" id="KW-1185">Reference proteome</keyword>
<proteinExistence type="predicted"/>
<sequence>MRKTSINIARLAARSAGVSLAVLVTASVSAFAQSKEELLERRIQQLEARLKLLEGEVSKREKAKPASSPGRAGEQKQAAATGDQTAQTPQGGAQQAAAQQKSTVAQEAFLARDNIPTLQSNKFEVSQSFDYGRGTSFVQNDRSFRATTTMRYGIANDVELALSVPYFASQRRTNAFNQTIVRNRSGLSDISVQASANLWRESEWYPGAALTLGLSIPTGDAPYDIQNLRAGVIPTDPLALNQSSGHWVPRGSIQFFKTVDPLILFFGVGTDYALPRTFNGTKVEPGYRITYNMGFGFAVSERTTLGVSFNGSLSERLKVGGVPVANSVNENLNARFTLIQRVGQDFWLEPAVTLGLTDDAADAAFSLSLRKRF</sequence>
<evidence type="ECO:0000313" key="3">
    <source>
        <dbReference type="EMBL" id="SEL08743.1"/>
    </source>
</evidence>
<dbReference type="Proteomes" id="UP000199664">
    <property type="component" value="Unassembled WGS sequence"/>
</dbReference>
<accession>A0A1H7MC23</accession>
<feature type="signal peptide" evidence="2">
    <location>
        <begin position="1"/>
        <end position="32"/>
    </location>
</feature>
<organism evidence="3 4">
    <name type="scientific">Bosea lupini</name>
    <dbReference type="NCBI Taxonomy" id="1036779"/>
    <lineage>
        <taxon>Bacteria</taxon>
        <taxon>Pseudomonadati</taxon>
        <taxon>Pseudomonadota</taxon>
        <taxon>Alphaproteobacteria</taxon>
        <taxon>Hyphomicrobiales</taxon>
        <taxon>Boseaceae</taxon>
        <taxon>Bosea</taxon>
    </lineage>
</organism>
<keyword evidence="2" id="KW-0732">Signal</keyword>
<dbReference type="EMBL" id="FOAN01000002">
    <property type="protein sequence ID" value="SEL08743.1"/>
    <property type="molecule type" value="Genomic_DNA"/>
</dbReference>
<feature type="chain" id="PRO_5011462799" description="MetA-pathway of phenol degradation" evidence="2">
    <location>
        <begin position="33"/>
        <end position="373"/>
    </location>
</feature>
<protein>
    <recommendedName>
        <fullName evidence="5">MetA-pathway of phenol degradation</fullName>
    </recommendedName>
</protein>
<evidence type="ECO:0000256" key="1">
    <source>
        <dbReference type="SAM" id="MobiDB-lite"/>
    </source>
</evidence>
<feature type="region of interest" description="Disordered" evidence="1">
    <location>
        <begin position="58"/>
        <end position="99"/>
    </location>
</feature>
<evidence type="ECO:0008006" key="5">
    <source>
        <dbReference type="Google" id="ProtNLM"/>
    </source>
</evidence>
<evidence type="ECO:0000256" key="2">
    <source>
        <dbReference type="SAM" id="SignalP"/>
    </source>
</evidence>